<dbReference type="EMBL" id="BJZV01000045">
    <property type="protein sequence ID" value="GEP12509.1"/>
    <property type="molecule type" value="Genomic_DNA"/>
</dbReference>
<keyword evidence="2" id="KW-1185">Reference proteome</keyword>
<gene>
    <name evidence="1" type="ORF">MGN01_43540</name>
</gene>
<sequence length="102" mass="11191">MRGLYASTLQGPVLAYVLQQLAVGSYDLIFDGETIGSVVQHKMPGGDLRAWWAELLDESPAGNRPAPFTATEHSFNKLGDVLTWLGEPEIIRTPRSRPPAGW</sequence>
<protein>
    <submittedName>
        <fullName evidence="1">Uncharacterized protein</fullName>
    </submittedName>
</protein>
<name>A0A512JRD5_9HYPH</name>
<reference evidence="1 2" key="1">
    <citation type="submission" date="2019-07" db="EMBL/GenBank/DDBJ databases">
        <title>Whole genome shotgun sequence of Methylobacterium gnaphalii NBRC 107716.</title>
        <authorList>
            <person name="Hosoyama A."/>
            <person name="Uohara A."/>
            <person name="Ohji S."/>
            <person name="Ichikawa N."/>
        </authorList>
    </citation>
    <scope>NUCLEOTIDE SEQUENCE [LARGE SCALE GENOMIC DNA]</scope>
    <source>
        <strain evidence="1 2">NBRC 107716</strain>
    </source>
</reference>
<comment type="caution">
    <text evidence="1">The sequence shown here is derived from an EMBL/GenBank/DDBJ whole genome shotgun (WGS) entry which is preliminary data.</text>
</comment>
<dbReference type="Proteomes" id="UP000321750">
    <property type="component" value="Unassembled WGS sequence"/>
</dbReference>
<evidence type="ECO:0000313" key="1">
    <source>
        <dbReference type="EMBL" id="GEP12509.1"/>
    </source>
</evidence>
<evidence type="ECO:0000313" key="2">
    <source>
        <dbReference type="Proteomes" id="UP000321750"/>
    </source>
</evidence>
<organism evidence="1 2">
    <name type="scientific">Methylobacterium gnaphalii</name>
    <dbReference type="NCBI Taxonomy" id="1010610"/>
    <lineage>
        <taxon>Bacteria</taxon>
        <taxon>Pseudomonadati</taxon>
        <taxon>Pseudomonadota</taxon>
        <taxon>Alphaproteobacteria</taxon>
        <taxon>Hyphomicrobiales</taxon>
        <taxon>Methylobacteriaceae</taxon>
        <taxon>Methylobacterium</taxon>
    </lineage>
</organism>
<accession>A0A512JRD5</accession>
<proteinExistence type="predicted"/>
<dbReference type="AlphaFoldDB" id="A0A512JRD5"/>